<organism evidence="2 3">
    <name type="scientific">Thiohalophilus thiocyanatoxydans</name>
    <dbReference type="NCBI Taxonomy" id="381308"/>
    <lineage>
        <taxon>Bacteria</taxon>
        <taxon>Pseudomonadati</taxon>
        <taxon>Pseudomonadota</taxon>
        <taxon>Gammaproteobacteria</taxon>
        <taxon>Thiohalomonadales</taxon>
        <taxon>Thiohalophilaceae</taxon>
        <taxon>Thiohalophilus</taxon>
    </lineage>
</organism>
<gene>
    <name evidence="2" type="ORF">EDC23_2518</name>
</gene>
<keyword evidence="3" id="KW-1185">Reference proteome</keyword>
<reference evidence="2 3" key="1">
    <citation type="submission" date="2019-03" db="EMBL/GenBank/DDBJ databases">
        <title>Genomic Encyclopedia of Type Strains, Phase IV (KMG-IV): sequencing the most valuable type-strain genomes for metagenomic binning, comparative biology and taxonomic classification.</title>
        <authorList>
            <person name="Goeker M."/>
        </authorList>
    </citation>
    <scope>NUCLEOTIDE SEQUENCE [LARGE SCALE GENOMIC DNA]</scope>
    <source>
        <strain evidence="2 3">DSM 16326</strain>
    </source>
</reference>
<proteinExistence type="predicted"/>
<keyword evidence="1" id="KW-1133">Transmembrane helix</keyword>
<accession>A0A4R8IGI2</accession>
<dbReference type="Proteomes" id="UP000294914">
    <property type="component" value="Unassembled WGS sequence"/>
</dbReference>
<protein>
    <submittedName>
        <fullName evidence="2">Uncharacterized protein DUF3301</fullName>
    </submittedName>
</protein>
<evidence type="ECO:0000256" key="1">
    <source>
        <dbReference type="SAM" id="Phobius"/>
    </source>
</evidence>
<sequence length="103" mass="11682">MTLTGLLVFIPIALLAVLWWKGMGSKEIARRAGIRACHEAGVQFLDDSVALHKLRLRRGPRGALTLYRVYGFEFTSSGERRHNGSIHMLGHHLQKLEMEPYPE</sequence>
<name>A0A4R8IGI2_9GAMM</name>
<keyword evidence="1" id="KW-0812">Transmembrane</keyword>
<dbReference type="OrthoDB" id="5959530at2"/>
<comment type="caution">
    <text evidence="2">The sequence shown here is derived from an EMBL/GenBank/DDBJ whole genome shotgun (WGS) entry which is preliminary data.</text>
</comment>
<dbReference type="InterPro" id="IPR021732">
    <property type="entry name" value="DUF3301"/>
</dbReference>
<dbReference type="AlphaFoldDB" id="A0A4R8IGI2"/>
<dbReference type="Pfam" id="PF11743">
    <property type="entry name" value="DUF3301"/>
    <property type="match status" value="1"/>
</dbReference>
<dbReference type="RefSeq" id="WP_134085046.1">
    <property type="nucleotide sequence ID" value="NZ_SOQX01000008.1"/>
</dbReference>
<evidence type="ECO:0000313" key="2">
    <source>
        <dbReference type="EMBL" id="TDX99307.1"/>
    </source>
</evidence>
<feature type="transmembrane region" description="Helical" evidence="1">
    <location>
        <begin position="6"/>
        <end position="22"/>
    </location>
</feature>
<keyword evidence="1" id="KW-0472">Membrane</keyword>
<dbReference type="EMBL" id="SOQX01000008">
    <property type="protein sequence ID" value="TDX99307.1"/>
    <property type="molecule type" value="Genomic_DNA"/>
</dbReference>
<evidence type="ECO:0000313" key="3">
    <source>
        <dbReference type="Proteomes" id="UP000294914"/>
    </source>
</evidence>